<gene>
    <name evidence="1" type="ORF">NOCA1120436</name>
</gene>
<evidence type="ECO:0008006" key="2">
    <source>
        <dbReference type="Google" id="ProtNLM"/>
    </source>
</evidence>
<dbReference type="Gene3D" id="1.10.287.1060">
    <property type="entry name" value="ESAT-6-like"/>
    <property type="match status" value="1"/>
</dbReference>
<dbReference type="InterPro" id="IPR036689">
    <property type="entry name" value="ESAT-6-like_sf"/>
</dbReference>
<organism evidence="1">
    <name type="scientific">metagenome</name>
    <dbReference type="NCBI Taxonomy" id="256318"/>
    <lineage>
        <taxon>unclassified sequences</taxon>
        <taxon>metagenomes</taxon>
    </lineage>
</organism>
<dbReference type="EMBL" id="CZKB01000004">
    <property type="protein sequence ID" value="CUR57218.1"/>
    <property type="molecule type" value="Genomic_DNA"/>
</dbReference>
<proteinExistence type="predicted"/>
<sequence length="99" mass="10537">MTTYDVDLAEVREVLVELAGCQRDLIALAGEVEAAQTGLRAGWAGRASDAQATSYDAWREECAEMVTALAALRGVAAAADAHYSRAVATNVELWRQVAP</sequence>
<dbReference type="InterPro" id="IPR010310">
    <property type="entry name" value="T7SS_ESAT-6-like"/>
</dbReference>
<dbReference type="AlphaFoldDB" id="A0A2P2C5D6"/>
<dbReference type="Pfam" id="PF06013">
    <property type="entry name" value="WXG100"/>
    <property type="match status" value="1"/>
</dbReference>
<reference evidence="1" key="1">
    <citation type="submission" date="2015-08" db="EMBL/GenBank/DDBJ databases">
        <authorList>
            <person name="Babu N.S."/>
            <person name="Beckwith C.J."/>
            <person name="Beseler K.G."/>
            <person name="Brison A."/>
            <person name="Carone J.V."/>
            <person name="Caskin T.P."/>
            <person name="Diamond M."/>
            <person name="Durham M.E."/>
            <person name="Foxe J.M."/>
            <person name="Go M."/>
            <person name="Henderson B.A."/>
            <person name="Jones I.B."/>
            <person name="McGettigan J.A."/>
            <person name="Micheletti S.J."/>
            <person name="Nasrallah M.E."/>
            <person name="Ortiz D."/>
            <person name="Piller C.R."/>
            <person name="Privatt S.R."/>
            <person name="Schneider S.L."/>
            <person name="Sharp S."/>
            <person name="Smith T.C."/>
            <person name="Stanton J.D."/>
            <person name="Ullery H.E."/>
            <person name="Wilson R.J."/>
            <person name="Serrano M.G."/>
            <person name="Buck G."/>
            <person name="Lee V."/>
            <person name="Wang Y."/>
            <person name="Carvalho R."/>
            <person name="Voegtly L."/>
            <person name="Shi R."/>
            <person name="Duckworth R."/>
            <person name="Johnson A."/>
            <person name="Loviza R."/>
            <person name="Walstead R."/>
            <person name="Shah Z."/>
            <person name="Kiflezghi M."/>
            <person name="Wade K."/>
            <person name="Ball S.L."/>
            <person name="Bradley K.W."/>
            <person name="Asai D.J."/>
            <person name="Bowman C.A."/>
            <person name="Russell D.A."/>
            <person name="Pope W.H."/>
            <person name="Jacobs-Sera D."/>
            <person name="Hendrix R.W."/>
            <person name="Hatfull G.F."/>
        </authorList>
    </citation>
    <scope>NUCLEOTIDE SEQUENCE</scope>
</reference>
<evidence type="ECO:0000313" key="1">
    <source>
        <dbReference type="EMBL" id="CUR57218.1"/>
    </source>
</evidence>
<dbReference type="SUPFAM" id="SSF140453">
    <property type="entry name" value="EsxAB dimer-like"/>
    <property type="match status" value="1"/>
</dbReference>
<name>A0A2P2C5D6_9ZZZZ</name>
<protein>
    <recommendedName>
        <fullName evidence="2">ESAT-6-like protein</fullName>
    </recommendedName>
</protein>
<accession>A0A2P2C5D6</accession>